<name>U6KE16_9EIME</name>
<evidence type="ECO:0000256" key="1">
    <source>
        <dbReference type="SAM" id="MobiDB-lite"/>
    </source>
</evidence>
<dbReference type="VEuPathDB" id="ToxoDB:EMH_0020430"/>
<proteinExistence type="predicted"/>
<dbReference type="GO" id="GO:0005840">
    <property type="term" value="C:ribosome"/>
    <property type="evidence" value="ECO:0007669"/>
    <property type="project" value="UniProtKB-KW"/>
</dbReference>
<keyword evidence="2" id="KW-0687">Ribonucleoprotein</keyword>
<dbReference type="OrthoDB" id="28644at2759"/>
<evidence type="ECO:0000313" key="3">
    <source>
        <dbReference type="Proteomes" id="UP000030744"/>
    </source>
</evidence>
<keyword evidence="3" id="KW-1185">Reference proteome</keyword>
<feature type="region of interest" description="Disordered" evidence="1">
    <location>
        <begin position="53"/>
        <end position="99"/>
    </location>
</feature>
<feature type="region of interest" description="Disordered" evidence="1">
    <location>
        <begin position="1"/>
        <end position="26"/>
    </location>
</feature>
<organism evidence="2 3">
    <name type="scientific">Eimeria mitis</name>
    <dbReference type="NCBI Taxonomy" id="44415"/>
    <lineage>
        <taxon>Eukaryota</taxon>
        <taxon>Sar</taxon>
        <taxon>Alveolata</taxon>
        <taxon>Apicomplexa</taxon>
        <taxon>Conoidasida</taxon>
        <taxon>Coccidia</taxon>
        <taxon>Eucoccidiorida</taxon>
        <taxon>Eimeriorina</taxon>
        <taxon>Eimeriidae</taxon>
        <taxon>Eimeria</taxon>
    </lineage>
</organism>
<dbReference type="RefSeq" id="XP_013357035.1">
    <property type="nucleotide sequence ID" value="XM_013501581.1"/>
</dbReference>
<feature type="compositionally biased region" description="Low complexity" evidence="1">
    <location>
        <begin position="64"/>
        <end position="99"/>
    </location>
</feature>
<accession>U6KE16</accession>
<reference evidence="2" key="2">
    <citation type="submission" date="2013-10" db="EMBL/GenBank/DDBJ databases">
        <authorList>
            <person name="Aslett M."/>
        </authorList>
    </citation>
    <scope>NUCLEOTIDE SEQUENCE [LARGE SCALE GENOMIC DNA]</scope>
    <source>
        <strain evidence="2">Houghton</strain>
    </source>
</reference>
<sequence>MVEDVQHLQQVGGARGQLKPRVDGESLKIAETVLKRRQQDEFARKERAQAIAEAKKVSIHNQLQHQQQQQQEQQQQQQQEQQQQQQEQQQQQHEQQQKM</sequence>
<reference evidence="2" key="1">
    <citation type="submission" date="2013-10" db="EMBL/GenBank/DDBJ databases">
        <title>Genomic analysis of the causative agents of coccidiosis in chickens.</title>
        <authorList>
            <person name="Reid A.J."/>
            <person name="Blake D."/>
            <person name="Billington K."/>
            <person name="Browne H."/>
            <person name="Dunn M."/>
            <person name="Hung S."/>
            <person name="Kawahara F."/>
            <person name="Miranda-Saavedra D."/>
            <person name="Mourier T."/>
            <person name="Nagra H."/>
            <person name="Otto T.D."/>
            <person name="Rawlings N."/>
            <person name="Sanchez A."/>
            <person name="Sanders M."/>
            <person name="Subramaniam C."/>
            <person name="Tay Y."/>
            <person name="Dear P."/>
            <person name="Doerig C."/>
            <person name="Gruber A."/>
            <person name="Parkinson J."/>
            <person name="Shirley M."/>
            <person name="Wan K.L."/>
            <person name="Berriman M."/>
            <person name="Tomley F."/>
            <person name="Pain A."/>
        </authorList>
    </citation>
    <scope>NUCLEOTIDE SEQUENCE [LARGE SCALE GENOMIC DNA]</scope>
    <source>
        <strain evidence="2">Houghton</strain>
    </source>
</reference>
<evidence type="ECO:0000313" key="2">
    <source>
        <dbReference type="EMBL" id="CDJ34472.1"/>
    </source>
</evidence>
<gene>
    <name evidence="2" type="ORF">EMH_0020430</name>
</gene>
<keyword evidence="2" id="KW-0689">Ribosomal protein</keyword>
<dbReference type="GeneID" id="25376943"/>
<protein>
    <submittedName>
        <fullName evidence="2">Ribosomal protein L7, putative</fullName>
    </submittedName>
</protein>
<dbReference type="Proteomes" id="UP000030744">
    <property type="component" value="Unassembled WGS sequence"/>
</dbReference>
<dbReference type="EMBL" id="HG686635">
    <property type="protein sequence ID" value="CDJ34472.1"/>
    <property type="molecule type" value="Genomic_DNA"/>
</dbReference>
<dbReference type="AlphaFoldDB" id="U6KE16"/>